<proteinExistence type="predicted"/>
<gene>
    <name evidence="1" type="ORF">wssv_01280</name>
</gene>
<accession>K7WJH8</accession>
<dbReference type="EMBL" id="JX515788">
    <property type="protein sequence ID" value="AFX59505.1"/>
    <property type="molecule type" value="Genomic_DNA"/>
</dbReference>
<protein>
    <submittedName>
        <fullName evidence="1">Wsv128</fullName>
    </submittedName>
</protein>
<sequence length="148" mass="17050">MKICQISSPTLTLSIPLEGVYHVKQLLHLKVHLDVKGVKQLLHLKVRLDVRGAKQNPWRKNLCLLKKNVKSAKQLPHLKVLLDVRGAKQLPHLKVHLDVRGAKQQQQLCLPLKTISTSFTHLLLCLYMEYGKHQNLQVKMWLNITYTS</sequence>
<reference evidence="2" key="1">
    <citation type="submission" date="2012-08" db="EMBL/GenBank/DDBJ databases">
        <authorList>
            <person name="Choi T.-J."/>
        </authorList>
    </citation>
    <scope>NUCLEOTIDE SEQUENCE [LARGE SCALE GENOMIC DNA]</scope>
    <source>
        <strain evidence="2">K-LV1</strain>
    </source>
</reference>
<dbReference type="Proteomes" id="UP000277283">
    <property type="component" value="Segment"/>
</dbReference>
<evidence type="ECO:0000313" key="2">
    <source>
        <dbReference type="Proteomes" id="UP000277283"/>
    </source>
</evidence>
<name>K7WJH8_9VIRU</name>
<evidence type="ECO:0000313" key="1">
    <source>
        <dbReference type="EMBL" id="AFX59505.1"/>
    </source>
</evidence>
<organism evidence="1 2">
    <name type="scientific">White spot syndrome virus</name>
    <dbReference type="NCBI Taxonomy" id="342409"/>
    <lineage>
        <taxon>Viruses</taxon>
        <taxon>Viruses incertae sedis</taxon>
        <taxon>Naldaviricetes</taxon>
        <taxon>Nimaviridae</taxon>
        <taxon>Whispovirus</taxon>
    </lineage>
</organism>